<accession>A0A7W6CZ93</accession>
<keyword evidence="2 4" id="KW-0479">Metal-binding</keyword>
<keyword evidence="1 4" id="KW-0349">Heme</keyword>
<evidence type="ECO:0000256" key="4">
    <source>
        <dbReference type="PROSITE-ProRule" id="PRU00433"/>
    </source>
</evidence>
<feature type="domain" description="Cytochrome c" evidence="5">
    <location>
        <begin position="296"/>
        <end position="418"/>
    </location>
</feature>
<dbReference type="AlphaFoldDB" id="A0A7W6CZ93"/>
<comment type="caution">
    <text evidence="6">The sequence shown here is derived from an EMBL/GenBank/DDBJ whole genome shotgun (WGS) entry which is preliminary data.</text>
</comment>
<dbReference type="InterPro" id="IPR036909">
    <property type="entry name" value="Cyt_c-like_dom_sf"/>
</dbReference>
<evidence type="ECO:0000256" key="1">
    <source>
        <dbReference type="ARBA" id="ARBA00022617"/>
    </source>
</evidence>
<evidence type="ECO:0000256" key="2">
    <source>
        <dbReference type="ARBA" id="ARBA00022723"/>
    </source>
</evidence>
<dbReference type="InterPro" id="IPR010538">
    <property type="entry name" value="DHOR"/>
</dbReference>
<dbReference type="Proteomes" id="UP000528964">
    <property type="component" value="Unassembled WGS sequence"/>
</dbReference>
<dbReference type="SUPFAM" id="SSF46626">
    <property type="entry name" value="Cytochrome c"/>
    <property type="match status" value="1"/>
</dbReference>
<evidence type="ECO:0000259" key="5">
    <source>
        <dbReference type="PROSITE" id="PS51007"/>
    </source>
</evidence>
<dbReference type="RefSeq" id="WP_183395645.1">
    <property type="nucleotide sequence ID" value="NZ_JACIDR010000003.1"/>
</dbReference>
<dbReference type="GO" id="GO:0020037">
    <property type="term" value="F:heme binding"/>
    <property type="evidence" value="ECO:0007669"/>
    <property type="project" value="InterPro"/>
</dbReference>
<dbReference type="Pfam" id="PF06537">
    <property type="entry name" value="DHOR"/>
    <property type="match status" value="1"/>
</dbReference>
<evidence type="ECO:0000313" key="7">
    <source>
        <dbReference type="Proteomes" id="UP000528964"/>
    </source>
</evidence>
<reference evidence="6 7" key="1">
    <citation type="submission" date="2020-08" db="EMBL/GenBank/DDBJ databases">
        <title>Genomic Encyclopedia of Type Strains, Phase IV (KMG-IV): sequencing the most valuable type-strain genomes for metagenomic binning, comparative biology and taxonomic classification.</title>
        <authorList>
            <person name="Goeker M."/>
        </authorList>
    </citation>
    <scope>NUCLEOTIDE SEQUENCE [LARGE SCALE GENOMIC DNA]</scope>
    <source>
        <strain evidence="6 7">DSM 25481</strain>
    </source>
</reference>
<evidence type="ECO:0000256" key="3">
    <source>
        <dbReference type="ARBA" id="ARBA00023004"/>
    </source>
</evidence>
<keyword evidence="7" id="KW-1185">Reference proteome</keyword>
<dbReference type="GO" id="GO:0046872">
    <property type="term" value="F:metal ion binding"/>
    <property type="evidence" value="ECO:0007669"/>
    <property type="project" value="UniProtKB-KW"/>
</dbReference>
<dbReference type="Gene3D" id="1.10.760.10">
    <property type="entry name" value="Cytochrome c-like domain"/>
    <property type="match status" value="1"/>
</dbReference>
<dbReference type="PANTHER" id="PTHR30600:SF4">
    <property type="entry name" value="CYTOCHROME C DOMAIN-CONTAINING PROTEIN"/>
    <property type="match status" value="1"/>
</dbReference>
<sequence>MTAPPEAASPPGARTRLLRLALLSLLVGALTATAGLAATDGLDVAIGKAVFDRMWVRAPSSTRHADGLGPLFAARSCASCHAGGGRTTFRLGRDDPAAHPGLVVRLGDASGAGDALYGQELQPEGLGDVPGEGRPAVRFAAAAAGFPPRPEWRVERWGYGAPSAGLRLSPRVAPALDGLGLLARVPDAEILSREDPDDRDGDGVSGRANRVGGGIGRFGWKAAEPTLEAQAALAFSLDLGLSTAFRPDGAGDCTAAQAACRAAPHGAATGEPEVAPALMASLMAFLEARPAPPAAKTGGRGAVLFASVGCAACHAPALKLAGGGVAAAYTDLLLHDMGDGLDDGMGEAGAAGAEWRTAPLWGLSRALAQGSGLLHDGRAANVPAAVAWHAGEAAGARARFDALSAGDRKALVDFVNGL</sequence>
<dbReference type="InterPro" id="IPR009056">
    <property type="entry name" value="Cyt_c-like_dom"/>
</dbReference>
<organism evidence="6 7">
    <name type="scientific">Hansschlegelia beijingensis</name>
    <dbReference type="NCBI Taxonomy" id="1133344"/>
    <lineage>
        <taxon>Bacteria</taxon>
        <taxon>Pseudomonadati</taxon>
        <taxon>Pseudomonadota</taxon>
        <taxon>Alphaproteobacteria</taxon>
        <taxon>Hyphomicrobiales</taxon>
        <taxon>Methylopilaceae</taxon>
        <taxon>Hansschlegelia</taxon>
    </lineage>
</organism>
<name>A0A7W6CZ93_9HYPH</name>
<evidence type="ECO:0000313" key="6">
    <source>
        <dbReference type="EMBL" id="MBB3973808.1"/>
    </source>
</evidence>
<dbReference type="PROSITE" id="PS51007">
    <property type="entry name" value="CYTC"/>
    <property type="match status" value="2"/>
</dbReference>
<dbReference type="GO" id="GO:0004130">
    <property type="term" value="F:cytochrome-c peroxidase activity"/>
    <property type="evidence" value="ECO:0007669"/>
    <property type="project" value="TreeGrafter"/>
</dbReference>
<gene>
    <name evidence="6" type="ORF">GGR24_002478</name>
</gene>
<dbReference type="InterPro" id="IPR051395">
    <property type="entry name" value="Cytochrome_c_Peroxidase/MauG"/>
</dbReference>
<keyword evidence="3 4" id="KW-0408">Iron</keyword>
<dbReference type="PANTHER" id="PTHR30600">
    <property type="entry name" value="CYTOCHROME C PEROXIDASE-RELATED"/>
    <property type="match status" value="1"/>
</dbReference>
<dbReference type="EMBL" id="JACIDR010000003">
    <property type="protein sequence ID" value="MBB3973808.1"/>
    <property type="molecule type" value="Genomic_DNA"/>
</dbReference>
<protein>
    <submittedName>
        <fullName evidence="6">CxxC motif-containing protein (DUF1111 family)</fullName>
    </submittedName>
</protein>
<dbReference type="GO" id="GO:0009055">
    <property type="term" value="F:electron transfer activity"/>
    <property type="evidence" value="ECO:0007669"/>
    <property type="project" value="InterPro"/>
</dbReference>
<proteinExistence type="predicted"/>
<feature type="domain" description="Cytochrome c" evidence="5">
    <location>
        <begin position="42"/>
        <end position="290"/>
    </location>
</feature>